<gene>
    <name evidence="2" type="ORF">caldi_34390</name>
</gene>
<keyword evidence="1" id="KW-0472">Membrane</keyword>
<dbReference type="PANTHER" id="PTHR36007:SF2">
    <property type="entry name" value="TRANSPORT PROTEIN-RELATED"/>
    <property type="match status" value="1"/>
</dbReference>
<keyword evidence="3" id="KW-1185">Reference proteome</keyword>
<reference evidence="2" key="1">
    <citation type="submission" date="2022-03" db="EMBL/GenBank/DDBJ databases">
        <title>Complete genome sequence of Caldinitratiruptor microaerophilus.</title>
        <authorList>
            <person name="Mukaiyama R."/>
            <person name="Nishiyama T."/>
            <person name="Ueda K."/>
        </authorList>
    </citation>
    <scope>NUCLEOTIDE SEQUENCE</scope>
    <source>
        <strain evidence="2">JCM 16183</strain>
    </source>
</reference>
<accession>A0AA35CPA3</accession>
<dbReference type="RefSeq" id="WP_264842937.1">
    <property type="nucleotide sequence ID" value="NZ_AP025628.1"/>
</dbReference>
<dbReference type="Proteomes" id="UP001163687">
    <property type="component" value="Chromosome"/>
</dbReference>
<evidence type="ECO:0000256" key="1">
    <source>
        <dbReference type="SAM" id="Phobius"/>
    </source>
</evidence>
<protein>
    <recommendedName>
        <fullName evidence="4">Small multi-drug export protein</fullName>
    </recommendedName>
</protein>
<dbReference type="EMBL" id="AP025628">
    <property type="protein sequence ID" value="BDG62349.1"/>
    <property type="molecule type" value="Genomic_DNA"/>
</dbReference>
<keyword evidence="1" id="KW-0812">Transmembrane</keyword>
<dbReference type="PANTHER" id="PTHR36007">
    <property type="entry name" value="TRANSPORT PROTEIN-RELATED"/>
    <property type="match status" value="1"/>
</dbReference>
<organism evidence="2 3">
    <name type="scientific">Caldinitratiruptor microaerophilus</name>
    <dbReference type="NCBI Taxonomy" id="671077"/>
    <lineage>
        <taxon>Bacteria</taxon>
        <taxon>Bacillati</taxon>
        <taxon>Bacillota</taxon>
        <taxon>Clostridia</taxon>
        <taxon>Eubacteriales</taxon>
        <taxon>Symbiobacteriaceae</taxon>
        <taxon>Caldinitratiruptor</taxon>
    </lineage>
</organism>
<feature type="transmembrane region" description="Helical" evidence="1">
    <location>
        <begin position="128"/>
        <end position="156"/>
    </location>
</feature>
<evidence type="ECO:0008006" key="4">
    <source>
        <dbReference type="Google" id="ProtNLM"/>
    </source>
</evidence>
<name>A0AA35CPA3_9FIRM</name>
<dbReference type="KEGG" id="cmic:caldi_34390"/>
<feature type="transmembrane region" description="Helical" evidence="1">
    <location>
        <begin position="39"/>
        <end position="61"/>
    </location>
</feature>
<proteinExistence type="predicted"/>
<dbReference type="InterPro" id="IPR009577">
    <property type="entry name" value="Sm_multidrug_ex"/>
</dbReference>
<keyword evidence="1" id="KW-1133">Transmembrane helix</keyword>
<feature type="transmembrane region" description="Helical" evidence="1">
    <location>
        <begin position="94"/>
        <end position="116"/>
    </location>
</feature>
<dbReference type="Pfam" id="PF06695">
    <property type="entry name" value="Sm_multidrug_ex"/>
    <property type="match status" value="1"/>
</dbReference>
<evidence type="ECO:0000313" key="3">
    <source>
        <dbReference type="Proteomes" id="UP001163687"/>
    </source>
</evidence>
<sequence>MADSILAVLATVGVSIVPVLELRAGIPLGLLLGLPPAVATAAAIFGNILQIQAALAVVAAVRRYGGRFTGLARWLERVERRATHHASLLNRYGWIGLAAFVLLPLPGTGVWGGVVLARLLQLGAGVTWLGLGIGVALSGLFFGLGWGGVLAGLGFLR</sequence>
<dbReference type="AlphaFoldDB" id="A0AA35CPA3"/>
<evidence type="ECO:0000313" key="2">
    <source>
        <dbReference type="EMBL" id="BDG62349.1"/>
    </source>
</evidence>